<dbReference type="Gene3D" id="1.10.238.10">
    <property type="entry name" value="EF-hand"/>
    <property type="match status" value="1"/>
</dbReference>
<keyword evidence="5" id="KW-1185">Reference proteome</keyword>
<dbReference type="GO" id="GO:0005509">
    <property type="term" value="F:calcium ion binding"/>
    <property type="evidence" value="ECO:0007669"/>
    <property type="project" value="InterPro"/>
</dbReference>
<accession>A0A1I8HPY9</accession>
<dbReference type="Proteomes" id="UP000095280">
    <property type="component" value="Unplaced"/>
</dbReference>
<evidence type="ECO:0000256" key="2">
    <source>
        <dbReference type="ARBA" id="ARBA00022837"/>
    </source>
</evidence>
<dbReference type="WBParaSite" id="maker-uti_cns_0007388-snap-gene-0.3-mRNA-1">
    <property type="protein sequence ID" value="maker-uti_cns_0007388-snap-gene-0.3-mRNA-1"/>
    <property type="gene ID" value="maker-uti_cns_0007388-snap-gene-0.3"/>
</dbReference>
<dbReference type="AlphaFoldDB" id="A0A1I8HPY9"/>
<feature type="domain" description="EF-hand" evidence="4">
    <location>
        <begin position="1"/>
        <end position="28"/>
    </location>
</feature>
<evidence type="ECO:0000313" key="5">
    <source>
        <dbReference type="Proteomes" id="UP000095280"/>
    </source>
</evidence>
<dbReference type="Pfam" id="PF13499">
    <property type="entry name" value="EF-hand_7"/>
    <property type="match status" value="1"/>
</dbReference>
<keyword evidence="1" id="KW-0677">Repeat</keyword>
<dbReference type="FunFam" id="1.10.238.10:FF:000001">
    <property type="entry name" value="Calmodulin 1"/>
    <property type="match status" value="1"/>
</dbReference>
<proteinExistence type="predicted"/>
<dbReference type="SMART" id="SM00054">
    <property type="entry name" value="EFh"/>
    <property type="match status" value="3"/>
</dbReference>
<dbReference type="PRINTS" id="PR01697">
    <property type="entry name" value="PARVALBUMIN"/>
</dbReference>
<evidence type="ECO:0000256" key="1">
    <source>
        <dbReference type="ARBA" id="ARBA00022737"/>
    </source>
</evidence>
<protein>
    <submittedName>
        <fullName evidence="6">Troponin C</fullName>
    </submittedName>
</protein>
<dbReference type="InterPro" id="IPR018247">
    <property type="entry name" value="EF_Hand_1_Ca_BS"/>
</dbReference>
<sequence length="211" mass="23048">MLSESDTDASGSMDFVEFASLMSRLCKPEADVRQQLVSSFQVFDKDQSGYLDREELRDAIYSMGSVELSEEEFDELLSAVDKNGDGRIDYEEFAAILLTDINQLIQTTKEEMRRKGHPAHPEHPEHPEHPDQPDKEKSRGNGWKGTGAAAVTISRSGGAEGADAATIGEASVEEPSAEEEPPIEEPAAEEPPTEEPPAEEPPAEEPPAEEP</sequence>
<keyword evidence="2" id="KW-0106">Calcium</keyword>
<feature type="compositionally biased region" description="Acidic residues" evidence="3">
    <location>
        <begin position="171"/>
        <end position="211"/>
    </location>
</feature>
<dbReference type="PROSITE" id="PS00018">
    <property type="entry name" value="EF_HAND_1"/>
    <property type="match status" value="3"/>
</dbReference>
<evidence type="ECO:0000259" key="4">
    <source>
        <dbReference type="PROSITE" id="PS50222"/>
    </source>
</evidence>
<feature type="domain" description="EF-hand" evidence="4">
    <location>
        <begin position="31"/>
        <end position="66"/>
    </location>
</feature>
<dbReference type="PANTHER" id="PTHR23048">
    <property type="entry name" value="MYOSIN LIGHT CHAIN 1, 3"/>
    <property type="match status" value="1"/>
</dbReference>
<dbReference type="InterPro" id="IPR002048">
    <property type="entry name" value="EF_hand_dom"/>
</dbReference>
<feature type="compositionally biased region" description="Basic and acidic residues" evidence="3">
    <location>
        <begin position="110"/>
        <end position="139"/>
    </location>
</feature>
<organism evidence="5 6">
    <name type="scientific">Macrostomum lignano</name>
    <dbReference type="NCBI Taxonomy" id="282301"/>
    <lineage>
        <taxon>Eukaryota</taxon>
        <taxon>Metazoa</taxon>
        <taxon>Spiralia</taxon>
        <taxon>Lophotrochozoa</taxon>
        <taxon>Platyhelminthes</taxon>
        <taxon>Rhabditophora</taxon>
        <taxon>Macrostomorpha</taxon>
        <taxon>Macrostomida</taxon>
        <taxon>Macrostomidae</taxon>
        <taxon>Macrostomum</taxon>
    </lineage>
</organism>
<dbReference type="CDD" id="cd00051">
    <property type="entry name" value="EFh"/>
    <property type="match status" value="1"/>
</dbReference>
<feature type="region of interest" description="Disordered" evidence="3">
    <location>
        <begin position="110"/>
        <end position="211"/>
    </location>
</feature>
<evidence type="ECO:0000313" key="6">
    <source>
        <dbReference type="WBParaSite" id="maker-uti_cns_0007388-snap-gene-0.3-mRNA-1"/>
    </source>
</evidence>
<feature type="domain" description="EF-hand" evidence="4">
    <location>
        <begin position="68"/>
        <end position="103"/>
    </location>
</feature>
<dbReference type="GO" id="GO:0016460">
    <property type="term" value="C:myosin II complex"/>
    <property type="evidence" value="ECO:0007669"/>
    <property type="project" value="TreeGrafter"/>
</dbReference>
<evidence type="ECO:0000256" key="3">
    <source>
        <dbReference type="SAM" id="MobiDB-lite"/>
    </source>
</evidence>
<dbReference type="InterPro" id="IPR050230">
    <property type="entry name" value="CALM/Myosin/TropC-like"/>
</dbReference>
<dbReference type="SUPFAM" id="SSF47473">
    <property type="entry name" value="EF-hand"/>
    <property type="match status" value="1"/>
</dbReference>
<name>A0A1I8HPY9_9PLAT</name>
<dbReference type="PANTHER" id="PTHR23048:SF0">
    <property type="entry name" value="CALMODULIN LIKE 3"/>
    <property type="match status" value="1"/>
</dbReference>
<reference evidence="6" key="1">
    <citation type="submission" date="2016-11" db="UniProtKB">
        <authorList>
            <consortium name="WormBaseParasite"/>
        </authorList>
    </citation>
    <scope>IDENTIFICATION</scope>
</reference>
<dbReference type="PROSITE" id="PS50222">
    <property type="entry name" value="EF_HAND_2"/>
    <property type="match status" value="3"/>
</dbReference>
<dbReference type="InterPro" id="IPR011992">
    <property type="entry name" value="EF-hand-dom_pair"/>
</dbReference>